<comment type="subcellular location">
    <subcellularLocation>
        <location evidence="1">Nucleus</location>
    </subcellularLocation>
</comment>
<evidence type="ECO:0000313" key="7">
    <source>
        <dbReference type="Proteomes" id="UP000290289"/>
    </source>
</evidence>
<keyword evidence="3" id="KW-0539">Nucleus</keyword>
<dbReference type="Pfam" id="PF11715">
    <property type="entry name" value="Beta-prop_Nup120_160"/>
    <property type="match status" value="1"/>
</dbReference>
<dbReference type="PANTHER" id="PTHR21286:SF0">
    <property type="entry name" value="NUCLEAR PORE COMPLEX PROTEIN NUP160"/>
    <property type="match status" value="1"/>
</dbReference>
<name>A0A498JWS3_MALDO</name>
<feature type="domain" description="Nucleoporin Nup120/160 beta-propeller" evidence="4">
    <location>
        <begin position="14"/>
        <end position="126"/>
    </location>
</feature>
<dbReference type="InterPro" id="IPR059141">
    <property type="entry name" value="Beta-prop_Nup120_160"/>
</dbReference>
<keyword evidence="2" id="KW-0813">Transport</keyword>
<organism evidence="6 7">
    <name type="scientific">Malus domestica</name>
    <name type="common">Apple</name>
    <name type="synonym">Pyrus malus</name>
    <dbReference type="NCBI Taxonomy" id="3750"/>
    <lineage>
        <taxon>Eukaryota</taxon>
        <taxon>Viridiplantae</taxon>
        <taxon>Streptophyta</taxon>
        <taxon>Embryophyta</taxon>
        <taxon>Tracheophyta</taxon>
        <taxon>Spermatophyta</taxon>
        <taxon>Magnoliopsida</taxon>
        <taxon>eudicotyledons</taxon>
        <taxon>Gunneridae</taxon>
        <taxon>Pentapetalae</taxon>
        <taxon>rosids</taxon>
        <taxon>fabids</taxon>
        <taxon>Rosales</taxon>
        <taxon>Rosaceae</taxon>
        <taxon>Amygdaloideae</taxon>
        <taxon>Maleae</taxon>
        <taxon>Malus</taxon>
    </lineage>
</organism>
<evidence type="ECO:0000259" key="4">
    <source>
        <dbReference type="Pfam" id="PF11715"/>
    </source>
</evidence>
<evidence type="ECO:0000256" key="3">
    <source>
        <dbReference type="ARBA" id="ARBA00023242"/>
    </source>
</evidence>
<dbReference type="AlphaFoldDB" id="A0A498JWS3"/>
<feature type="domain" description="NUP160 helical" evidence="5">
    <location>
        <begin position="152"/>
        <end position="250"/>
    </location>
</feature>
<dbReference type="InterPro" id="IPR035192">
    <property type="entry name" value="NUP160_hel_plant"/>
</dbReference>
<evidence type="ECO:0000259" key="5">
    <source>
        <dbReference type="Pfam" id="PF17238"/>
    </source>
</evidence>
<dbReference type="GO" id="GO:0005643">
    <property type="term" value="C:nuclear pore"/>
    <property type="evidence" value="ECO:0007669"/>
    <property type="project" value="UniProtKB-ARBA"/>
</dbReference>
<dbReference type="GO" id="GO:0017056">
    <property type="term" value="F:structural constituent of nuclear pore"/>
    <property type="evidence" value="ECO:0007669"/>
    <property type="project" value="TreeGrafter"/>
</dbReference>
<gene>
    <name evidence="6" type="ORF">DVH24_021437</name>
</gene>
<dbReference type="Proteomes" id="UP000290289">
    <property type="component" value="Chromosome 5"/>
</dbReference>
<evidence type="ECO:0000256" key="2">
    <source>
        <dbReference type="ARBA" id="ARBA00022448"/>
    </source>
</evidence>
<reference evidence="6 7" key="1">
    <citation type="submission" date="2018-10" db="EMBL/GenBank/DDBJ databases">
        <title>A high-quality apple genome assembly.</title>
        <authorList>
            <person name="Hu J."/>
        </authorList>
    </citation>
    <scope>NUCLEOTIDE SEQUENCE [LARGE SCALE GENOMIC DNA]</scope>
    <source>
        <strain evidence="7">cv. HFTH1</strain>
        <tissue evidence="6">Young leaf</tissue>
    </source>
</reference>
<comment type="caution">
    <text evidence="6">The sequence shown here is derived from an EMBL/GenBank/DDBJ whole genome shotgun (WGS) entry which is preliminary data.</text>
</comment>
<dbReference type="InterPro" id="IPR021717">
    <property type="entry name" value="Nucleoporin_Nup160"/>
</dbReference>
<sequence length="257" mass="28846">MKILQDHIVPVVSSIFLRRLLLPGVHHNIALRSTLLDYNRHWSDSDFHSLTADMLKKEILSLIEHEGVSDNSTSILCCWKKFCSPYFQNWCKSNALCGLLLDSYRGSFGLIRKNSVSLFRCSENIERLINGISGTSDDLIHLVTMEAGLILQLEVLVKMLRCVVNVSQQLGKTASAIFYESLVSAPLVISAEEITHRLLKNLESGYGSTVAMLHVSEHGPDVALERNLADKKKLRKFSIGMLLSLHALHMNRTVISF</sequence>
<proteinExistence type="predicted"/>
<dbReference type="STRING" id="3750.A0A498JWS3"/>
<dbReference type="EMBL" id="RDQH01000331">
    <property type="protein sequence ID" value="RXH99635.1"/>
    <property type="molecule type" value="Genomic_DNA"/>
</dbReference>
<evidence type="ECO:0000313" key="6">
    <source>
        <dbReference type="EMBL" id="RXH99635.1"/>
    </source>
</evidence>
<evidence type="ECO:0000256" key="1">
    <source>
        <dbReference type="ARBA" id="ARBA00004123"/>
    </source>
</evidence>
<accession>A0A498JWS3</accession>
<protein>
    <submittedName>
        <fullName evidence="6">Uncharacterized protein</fullName>
    </submittedName>
</protein>
<dbReference type="Pfam" id="PF17238">
    <property type="entry name" value="NUP160_helical_2"/>
    <property type="match status" value="1"/>
</dbReference>
<dbReference type="PANTHER" id="PTHR21286">
    <property type="entry name" value="NUCLEAR PORE COMPLEX PROTEIN NUP160"/>
    <property type="match status" value="1"/>
</dbReference>
<keyword evidence="7" id="KW-1185">Reference proteome</keyword>